<sequence length="541" mass="56629">MPGQTPQSTGSRDWGRMPNIYRHAPSFRVLRSTAMFEALPPVEQMAVAGADSHRFIRQEDPLWDRLHEGVLTTGLVRGALGLYEKSAAKKMGIPSSRAGHGQLLRAYHHLCSQPVDSSVPASVTAAASAHNAAAVAAYNANKQAAAADAAAAAAWGVSDDHSRAAASATTTAAAAAATAATAALAGLGSATRQGISKHARQRQRKQAAKVAALQGMAPATQAAIAGLGGVSEEHKQKKARALSSLGLMSICCSWGTVQEPASLLQVAGAFPSSQLVEVGLCRLSPASLPVDWGFGPGSLPPIGASPDALIRHRTPPLVAAGGLQATAGSGPPAVQQAAPAAVAPWDIDSLLARLQLVGGASTPPLAPAGNTSGSSSSATAPAASASCTSGEQLLEVVEVKNTCPFGHSRRGGRLRTSEFAVSDRGPRAAVPQEWVPQLQLHMLCAGTLSGLLVSRSATKGTRVFRMQRDDELLRLMLLVISRLWQQHVLPRRVPPEDVFASWREHHLMMQRIGQVARQATVLKDLDEQHYLPGSDSRWFLD</sequence>
<organism evidence="1 2">
    <name type="scientific">Chlorella vulgaris</name>
    <name type="common">Green alga</name>
    <dbReference type="NCBI Taxonomy" id="3077"/>
    <lineage>
        <taxon>Eukaryota</taxon>
        <taxon>Viridiplantae</taxon>
        <taxon>Chlorophyta</taxon>
        <taxon>core chlorophytes</taxon>
        <taxon>Trebouxiophyceae</taxon>
        <taxon>Chlorellales</taxon>
        <taxon>Chlorellaceae</taxon>
        <taxon>Chlorella clade</taxon>
        <taxon>Chlorella</taxon>
    </lineage>
</organism>
<dbReference type="InterPro" id="IPR051703">
    <property type="entry name" value="NF-kappa-B_Signaling_Reg"/>
</dbReference>
<protein>
    <submittedName>
        <fullName evidence="1">Uncharacterized protein</fullName>
    </submittedName>
</protein>
<reference evidence="1" key="1">
    <citation type="journal article" date="2019" name="Plant J.">
        <title>Chlorella vulgaris genome assembly and annotation reveals the molecular basis for metabolic acclimation to high light conditions.</title>
        <authorList>
            <person name="Cecchin M."/>
            <person name="Marcolungo L."/>
            <person name="Rossato M."/>
            <person name="Girolomoni L."/>
            <person name="Cosentino E."/>
            <person name="Cuine S."/>
            <person name="Li-Beisson Y."/>
            <person name="Delledonne M."/>
            <person name="Ballottari M."/>
        </authorList>
    </citation>
    <scope>NUCLEOTIDE SEQUENCE</scope>
    <source>
        <strain evidence="1">211/11P</strain>
    </source>
</reference>
<keyword evidence="2" id="KW-1185">Reference proteome</keyword>
<dbReference type="EMBL" id="SIDB01000006">
    <property type="protein sequence ID" value="KAI3431604.1"/>
    <property type="molecule type" value="Genomic_DNA"/>
</dbReference>
<evidence type="ECO:0000313" key="2">
    <source>
        <dbReference type="Proteomes" id="UP001055712"/>
    </source>
</evidence>
<dbReference type="PANTHER" id="PTHR46609">
    <property type="entry name" value="EXONUCLEASE, PHAGE-TYPE/RECB, C-TERMINAL DOMAIN-CONTAINING PROTEIN"/>
    <property type="match status" value="1"/>
</dbReference>
<reference evidence="1" key="2">
    <citation type="submission" date="2020-11" db="EMBL/GenBank/DDBJ databases">
        <authorList>
            <person name="Cecchin M."/>
            <person name="Marcolungo L."/>
            <person name="Rossato M."/>
            <person name="Girolomoni L."/>
            <person name="Cosentino E."/>
            <person name="Cuine S."/>
            <person name="Li-Beisson Y."/>
            <person name="Delledonne M."/>
            <person name="Ballottari M."/>
        </authorList>
    </citation>
    <scope>NUCLEOTIDE SEQUENCE</scope>
    <source>
        <strain evidence="1">211/11P</strain>
        <tissue evidence="1">Whole cell</tissue>
    </source>
</reference>
<gene>
    <name evidence="1" type="ORF">D9Q98_004654</name>
</gene>
<dbReference type="InterPro" id="IPR011604">
    <property type="entry name" value="PDDEXK-like_dom_sf"/>
</dbReference>
<dbReference type="OrthoDB" id="535128at2759"/>
<name>A0A9D4TRD7_CHLVU</name>
<dbReference type="Proteomes" id="UP001055712">
    <property type="component" value="Unassembled WGS sequence"/>
</dbReference>
<accession>A0A9D4TRD7</accession>
<proteinExistence type="predicted"/>
<dbReference type="Gene3D" id="3.90.320.10">
    <property type="match status" value="1"/>
</dbReference>
<dbReference type="PANTHER" id="PTHR46609:SF6">
    <property type="entry name" value="EXONUCLEASE, PHAGE-TYPE_RECB, C-TERMINAL DOMAIN-CONTAINING PROTEIN-RELATED"/>
    <property type="match status" value="1"/>
</dbReference>
<evidence type="ECO:0000313" key="1">
    <source>
        <dbReference type="EMBL" id="KAI3431604.1"/>
    </source>
</evidence>
<dbReference type="AlphaFoldDB" id="A0A9D4TRD7"/>
<comment type="caution">
    <text evidence="1">The sequence shown here is derived from an EMBL/GenBank/DDBJ whole genome shotgun (WGS) entry which is preliminary data.</text>
</comment>